<dbReference type="EC" id="2.7.7.60" evidence="4"/>
<dbReference type="Pfam" id="PF01128">
    <property type="entry name" value="IspD"/>
    <property type="match status" value="1"/>
</dbReference>
<evidence type="ECO:0000313" key="5">
    <source>
        <dbReference type="EMBL" id="SMB88551.1"/>
    </source>
</evidence>
<evidence type="ECO:0000256" key="2">
    <source>
        <dbReference type="ARBA" id="ARBA00022695"/>
    </source>
</evidence>
<evidence type="ECO:0000313" key="6">
    <source>
        <dbReference type="Proteomes" id="UP000192569"/>
    </source>
</evidence>
<comment type="catalytic activity">
    <reaction evidence="4">
        <text>2-C-methyl-D-erythritol 4-phosphate + CTP + H(+) = 4-CDP-2-C-methyl-D-erythritol + diphosphate</text>
        <dbReference type="Rhea" id="RHEA:13429"/>
        <dbReference type="ChEBI" id="CHEBI:15378"/>
        <dbReference type="ChEBI" id="CHEBI:33019"/>
        <dbReference type="ChEBI" id="CHEBI:37563"/>
        <dbReference type="ChEBI" id="CHEBI:57823"/>
        <dbReference type="ChEBI" id="CHEBI:58262"/>
        <dbReference type="EC" id="2.7.7.60"/>
    </reaction>
</comment>
<keyword evidence="1 4" id="KW-0808">Transferase</keyword>
<dbReference type="OrthoDB" id="9806837at2"/>
<dbReference type="Proteomes" id="UP000192569">
    <property type="component" value="Chromosome I"/>
</dbReference>
<dbReference type="AlphaFoldDB" id="A0A1W1V663"/>
<dbReference type="CDD" id="cd02516">
    <property type="entry name" value="CDP-ME_synthetase"/>
    <property type="match status" value="1"/>
</dbReference>
<keyword evidence="3 4" id="KW-0414">Isoprene biosynthesis</keyword>
<dbReference type="RefSeq" id="WP_084662939.1">
    <property type="nucleotide sequence ID" value="NZ_LT838272.1"/>
</dbReference>
<organism evidence="5 6">
    <name type="scientific">Thermanaeromonas toyohensis ToBE</name>
    <dbReference type="NCBI Taxonomy" id="698762"/>
    <lineage>
        <taxon>Bacteria</taxon>
        <taxon>Bacillati</taxon>
        <taxon>Bacillota</taxon>
        <taxon>Clostridia</taxon>
        <taxon>Neomoorellales</taxon>
        <taxon>Neomoorellaceae</taxon>
        <taxon>Thermanaeromonas</taxon>
    </lineage>
</organism>
<comment type="pathway">
    <text evidence="4">Isoprenoid biosynthesis; isopentenyl diphosphate biosynthesis via DXP pathway; isopentenyl diphosphate from 1-deoxy-D-xylulose 5-phosphate: step 2/6.</text>
</comment>
<protein>
    <recommendedName>
        <fullName evidence="4">2-C-methyl-D-erythritol 4-phosphate cytidylyltransferase</fullName>
        <ecNumber evidence="4">2.7.7.60</ecNumber>
    </recommendedName>
    <alternativeName>
        <fullName evidence="4">4-diphosphocytidyl-2C-methyl-D-erythritol synthase</fullName>
    </alternativeName>
    <alternativeName>
        <fullName evidence="4">MEP cytidylyltransferase</fullName>
        <shortName evidence="4">MCT</shortName>
    </alternativeName>
</protein>
<dbReference type="InterPro" id="IPR001228">
    <property type="entry name" value="IspD"/>
</dbReference>
<name>A0A1W1V663_9FIRM</name>
<dbReference type="InterPro" id="IPR029044">
    <property type="entry name" value="Nucleotide-diphossugar_trans"/>
</dbReference>
<dbReference type="PANTHER" id="PTHR32125:SF4">
    <property type="entry name" value="2-C-METHYL-D-ERYTHRITOL 4-PHOSPHATE CYTIDYLYLTRANSFERASE, CHLOROPLASTIC"/>
    <property type="match status" value="1"/>
</dbReference>
<feature type="site" description="Transition state stabilizer" evidence="4">
    <location>
        <position position="16"/>
    </location>
</feature>
<dbReference type="EMBL" id="LT838272">
    <property type="protein sequence ID" value="SMB88551.1"/>
    <property type="molecule type" value="Genomic_DNA"/>
</dbReference>
<evidence type="ECO:0000256" key="1">
    <source>
        <dbReference type="ARBA" id="ARBA00022679"/>
    </source>
</evidence>
<feature type="site" description="Positions MEP for the nucleophilic attack" evidence="4">
    <location>
        <position position="154"/>
    </location>
</feature>
<evidence type="ECO:0000256" key="3">
    <source>
        <dbReference type="ARBA" id="ARBA00023229"/>
    </source>
</evidence>
<evidence type="ECO:0000256" key="4">
    <source>
        <dbReference type="HAMAP-Rule" id="MF_00108"/>
    </source>
</evidence>
<proteinExistence type="inferred from homology"/>
<dbReference type="InterPro" id="IPR050088">
    <property type="entry name" value="IspD/TarI_cytidylyltransf_bact"/>
</dbReference>
<keyword evidence="6" id="KW-1185">Reference proteome</keyword>
<gene>
    <name evidence="4" type="primary">ispD</name>
    <name evidence="5" type="ORF">SAMN00808754_0018</name>
</gene>
<dbReference type="HAMAP" id="MF_00108">
    <property type="entry name" value="IspD"/>
    <property type="match status" value="1"/>
</dbReference>
<dbReference type="PANTHER" id="PTHR32125">
    <property type="entry name" value="2-C-METHYL-D-ERYTHRITOL 4-PHOSPHATE CYTIDYLYLTRANSFERASE, CHLOROPLASTIC"/>
    <property type="match status" value="1"/>
</dbReference>
<dbReference type="InterPro" id="IPR034683">
    <property type="entry name" value="IspD/TarI"/>
</dbReference>
<dbReference type="GO" id="GO:0050518">
    <property type="term" value="F:2-C-methyl-D-erythritol 4-phosphate cytidylyltransferase activity"/>
    <property type="evidence" value="ECO:0007669"/>
    <property type="project" value="UniProtKB-UniRule"/>
</dbReference>
<feature type="site" description="Positions MEP for the nucleophilic attack" evidence="4">
    <location>
        <position position="210"/>
    </location>
</feature>
<comment type="function">
    <text evidence="4">Catalyzes the formation of 4-diphosphocytidyl-2-C-methyl-D-erythritol from CTP and 2-C-methyl-D-erythritol 4-phosphate (MEP).</text>
</comment>
<dbReference type="SUPFAM" id="SSF53448">
    <property type="entry name" value="Nucleotide-diphospho-sugar transferases"/>
    <property type="match status" value="1"/>
</dbReference>
<feature type="site" description="Transition state stabilizer" evidence="4">
    <location>
        <position position="23"/>
    </location>
</feature>
<dbReference type="FunFam" id="3.90.550.10:FF:000003">
    <property type="entry name" value="2-C-methyl-D-erythritol 4-phosphate cytidylyltransferase"/>
    <property type="match status" value="1"/>
</dbReference>
<dbReference type="GO" id="GO:0019288">
    <property type="term" value="P:isopentenyl diphosphate biosynthetic process, methylerythritol 4-phosphate pathway"/>
    <property type="evidence" value="ECO:0007669"/>
    <property type="project" value="UniProtKB-UniRule"/>
</dbReference>
<comment type="similarity">
    <text evidence="4">Belongs to the IspD/TarI cytidylyltransferase family. IspD subfamily.</text>
</comment>
<dbReference type="STRING" id="698762.SAMN00808754_0018"/>
<dbReference type="Gene3D" id="3.90.550.10">
    <property type="entry name" value="Spore Coat Polysaccharide Biosynthesis Protein SpsA, Chain A"/>
    <property type="match status" value="1"/>
</dbReference>
<dbReference type="UniPathway" id="UPA00056">
    <property type="reaction ID" value="UER00093"/>
</dbReference>
<accession>A0A1W1V663</accession>
<sequence>MPFLTALVAAAGRGRRLGLGYNKVFLPLKGRPLLSYSLEVLGRSPLVQAVIVVTTPEDVDRCWAIIGPQYAKGIRVVEGGKERQDSVGKGLKALPPETEFVAIHDAARPLLTEELLAKVVKAALETGAAIAAVPVQDTIKRCGAAELVERTVNREGLWAAQTPQVFRRDWLEEAHRRARAEGWRATDDASLVERCGYPVKLVPGDYANIKITTPVDLVLATALLEAREKIKIE</sequence>
<keyword evidence="2 4" id="KW-0548">Nucleotidyltransferase</keyword>
<reference evidence="5 6" key="1">
    <citation type="submission" date="2017-04" db="EMBL/GenBank/DDBJ databases">
        <authorList>
            <person name="Afonso C.L."/>
            <person name="Miller P.J."/>
            <person name="Scott M.A."/>
            <person name="Spackman E."/>
            <person name="Goraichik I."/>
            <person name="Dimitrov K.M."/>
            <person name="Suarez D.L."/>
            <person name="Swayne D.E."/>
        </authorList>
    </citation>
    <scope>NUCLEOTIDE SEQUENCE [LARGE SCALE GENOMIC DNA]</scope>
    <source>
        <strain evidence="5 6">ToBE</strain>
    </source>
</reference>
<dbReference type="NCBIfam" id="TIGR00453">
    <property type="entry name" value="ispD"/>
    <property type="match status" value="1"/>
</dbReference>